<evidence type="ECO:0000256" key="1">
    <source>
        <dbReference type="SAM" id="Phobius"/>
    </source>
</evidence>
<dbReference type="Pfam" id="PF06541">
    <property type="entry name" value="ABC_trans_CmpB"/>
    <property type="match status" value="1"/>
</dbReference>
<reference evidence="2 3" key="1">
    <citation type="submission" date="2020-08" db="EMBL/GenBank/DDBJ databases">
        <title>Genome public.</title>
        <authorList>
            <person name="Liu C."/>
            <person name="Sun Q."/>
        </authorList>
    </citation>
    <scope>NUCLEOTIDE SEQUENCE [LARGE SCALE GENOMIC DNA]</scope>
    <source>
        <strain evidence="2 3">3_YM_SP_D4_24.mj</strain>
    </source>
</reference>
<organism evidence="2 3">
    <name type="scientific">Blautia stercoris</name>
    <dbReference type="NCBI Taxonomy" id="871664"/>
    <lineage>
        <taxon>Bacteria</taxon>
        <taxon>Bacillati</taxon>
        <taxon>Bacillota</taxon>
        <taxon>Clostridia</taxon>
        <taxon>Lachnospirales</taxon>
        <taxon>Lachnospiraceae</taxon>
        <taxon>Blautia</taxon>
    </lineage>
</organism>
<feature type="transmembrane region" description="Helical" evidence="1">
    <location>
        <begin position="16"/>
        <end position="34"/>
    </location>
</feature>
<dbReference type="EMBL" id="JACRTP010000001">
    <property type="protein sequence ID" value="MBC8627143.1"/>
    <property type="molecule type" value="Genomic_DNA"/>
</dbReference>
<accession>A0ABR7P6X8</accession>
<keyword evidence="3" id="KW-1185">Reference proteome</keyword>
<feature type="transmembrane region" description="Helical" evidence="1">
    <location>
        <begin position="46"/>
        <end position="66"/>
    </location>
</feature>
<keyword evidence="1" id="KW-1133">Transmembrane helix</keyword>
<sequence length="195" mass="22812">MNFFTRAVLGTDFYHIIQWFLVYGILGWIVESVYMSICNRKLTNRGFTHGPICPIYGFGALTVYFLLRPFAGNLVLLYIMGCIVPTLLEYLTAQVMLFIFGEVWWDYNEKPFNYKGILCLESTIAWGFYTVGLFLFLQNAVERFVDSYSFEIGCVVSTFSIMLYMVDFSYSFYQAKKSDLPEGMEAFWTQIKEWF</sequence>
<feature type="transmembrane region" description="Helical" evidence="1">
    <location>
        <begin position="78"/>
        <end position="105"/>
    </location>
</feature>
<gene>
    <name evidence="2" type="ORF">H8712_00625</name>
</gene>
<proteinExistence type="predicted"/>
<keyword evidence="1" id="KW-0812">Transmembrane</keyword>
<evidence type="ECO:0000313" key="2">
    <source>
        <dbReference type="EMBL" id="MBC8627143.1"/>
    </source>
</evidence>
<evidence type="ECO:0000313" key="3">
    <source>
        <dbReference type="Proteomes" id="UP000661649"/>
    </source>
</evidence>
<feature type="transmembrane region" description="Helical" evidence="1">
    <location>
        <begin position="148"/>
        <end position="166"/>
    </location>
</feature>
<comment type="caution">
    <text evidence="2">The sequence shown here is derived from an EMBL/GenBank/DDBJ whole genome shotgun (WGS) entry which is preliminary data.</text>
</comment>
<protein>
    <submittedName>
        <fullName evidence="2">ABC transporter permease</fullName>
    </submittedName>
</protein>
<name>A0ABR7P6X8_9FIRM</name>
<feature type="transmembrane region" description="Helical" evidence="1">
    <location>
        <begin position="117"/>
        <end position="136"/>
    </location>
</feature>
<dbReference type="InterPro" id="IPR010540">
    <property type="entry name" value="CmpB_TMEM229"/>
</dbReference>
<dbReference type="Proteomes" id="UP000661649">
    <property type="component" value="Unassembled WGS sequence"/>
</dbReference>
<keyword evidence="1" id="KW-0472">Membrane</keyword>